<dbReference type="VEuPathDB" id="FungiDB:JI435_402380"/>
<proteinExistence type="predicted"/>
<accession>A0A7U2HW13</accession>
<dbReference type="AlphaFoldDB" id="A0A7U2HW13"/>
<organism evidence="1 2">
    <name type="scientific">Phaeosphaeria nodorum (strain SN15 / ATCC MYA-4574 / FGSC 10173)</name>
    <name type="common">Glume blotch fungus</name>
    <name type="synonym">Parastagonospora nodorum</name>
    <dbReference type="NCBI Taxonomy" id="321614"/>
    <lineage>
        <taxon>Eukaryota</taxon>
        <taxon>Fungi</taxon>
        <taxon>Dikarya</taxon>
        <taxon>Ascomycota</taxon>
        <taxon>Pezizomycotina</taxon>
        <taxon>Dothideomycetes</taxon>
        <taxon>Pleosporomycetidae</taxon>
        <taxon>Pleosporales</taxon>
        <taxon>Pleosporineae</taxon>
        <taxon>Phaeosphaeriaceae</taxon>
        <taxon>Parastagonospora</taxon>
    </lineage>
</organism>
<dbReference type="Proteomes" id="UP000663193">
    <property type="component" value="Chromosome 2"/>
</dbReference>
<reference evidence="2" key="1">
    <citation type="journal article" date="2021" name="BMC Genomics">
        <title>Chromosome-level genome assembly and manually-curated proteome of model necrotroph Parastagonospora nodorum Sn15 reveals a genome-wide trove of candidate effector homologs, and redundancy of virulence-related functions within an accessory chromosome.</title>
        <authorList>
            <person name="Bertazzoni S."/>
            <person name="Jones D.A.B."/>
            <person name="Phan H.T."/>
            <person name="Tan K.-C."/>
            <person name="Hane J.K."/>
        </authorList>
    </citation>
    <scope>NUCLEOTIDE SEQUENCE [LARGE SCALE GENOMIC DNA]</scope>
    <source>
        <strain evidence="2">SN15 / ATCC MYA-4574 / FGSC 10173)</strain>
    </source>
</reference>
<evidence type="ECO:0000313" key="1">
    <source>
        <dbReference type="EMBL" id="QRC92384.1"/>
    </source>
</evidence>
<keyword evidence="2" id="KW-1185">Reference proteome</keyword>
<protein>
    <submittedName>
        <fullName evidence="1">Uncharacterized protein</fullName>
    </submittedName>
</protein>
<gene>
    <name evidence="1" type="ORF">JI435_402380</name>
</gene>
<dbReference type="EMBL" id="CP069024">
    <property type="protein sequence ID" value="QRC92384.1"/>
    <property type="molecule type" value="Genomic_DNA"/>
</dbReference>
<name>A0A7U2HW13_PHANO</name>
<evidence type="ECO:0000313" key="2">
    <source>
        <dbReference type="Proteomes" id="UP000663193"/>
    </source>
</evidence>
<sequence length="66" mass="7373">MIHFRLLHQMCCRNDTNTPSCRLAIKNQIANPGISPMRCMGNRTPSSIVMCYSTDACIVIIRSSLS</sequence>